<name>A0A075FZH4_9ARCH</name>
<protein>
    <recommendedName>
        <fullName evidence="3">Small ribosomal subunit protein eS1</fullName>
    </recommendedName>
</protein>
<dbReference type="GO" id="GO:0003735">
    <property type="term" value="F:structural constituent of ribosome"/>
    <property type="evidence" value="ECO:0007669"/>
    <property type="project" value="InterPro"/>
</dbReference>
<evidence type="ECO:0000256" key="2">
    <source>
        <dbReference type="ARBA" id="ARBA00023274"/>
    </source>
</evidence>
<dbReference type="Pfam" id="PF01015">
    <property type="entry name" value="Ribosomal_S3Ae"/>
    <property type="match status" value="1"/>
</dbReference>
<reference evidence="4" key="1">
    <citation type="journal article" date="2014" name="Genome Biol. Evol.">
        <title>Pangenome evidence for extensive interdomain horizontal transfer affecting lineage core and shell genes in uncultured planktonic thaumarchaeota and euryarchaeota.</title>
        <authorList>
            <person name="Deschamps P."/>
            <person name="Zivanovic Y."/>
            <person name="Moreira D."/>
            <person name="Rodriguez-Valera F."/>
            <person name="Lopez-Garcia P."/>
        </authorList>
    </citation>
    <scope>NUCLEOTIDE SEQUENCE</scope>
</reference>
<proteinExistence type="inferred from homology"/>
<dbReference type="GO" id="GO:0005840">
    <property type="term" value="C:ribosome"/>
    <property type="evidence" value="ECO:0007669"/>
    <property type="project" value="UniProtKB-KW"/>
</dbReference>
<comment type="similarity">
    <text evidence="3">Belongs to the eukaryotic ribosomal protein eS1 family.</text>
</comment>
<evidence type="ECO:0000313" key="4">
    <source>
        <dbReference type="EMBL" id="AIE94992.1"/>
    </source>
</evidence>
<dbReference type="GO" id="GO:0006412">
    <property type="term" value="P:translation"/>
    <property type="evidence" value="ECO:0007669"/>
    <property type="project" value="UniProtKB-UniRule"/>
</dbReference>
<evidence type="ECO:0000256" key="1">
    <source>
        <dbReference type="ARBA" id="ARBA00022980"/>
    </source>
</evidence>
<dbReference type="InterPro" id="IPR001593">
    <property type="entry name" value="Ribosomal_eS1"/>
</dbReference>
<organism evidence="4">
    <name type="scientific">uncultured marine thaumarchaeote AD1000_54_F09</name>
    <dbReference type="NCBI Taxonomy" id="1455926"/>
    <lineage>
        <taxon>Archaea</taxon>
        <taxon>Nitrososphaerota</taxon>
        <taxon>environmental samples</taxon>
    </lineage>
</organism>
<keyword evidence="2 3" id="KW-0687">Ribonucleoprotein</keyword>
<keyword evidence="1 3" id="KW-0689">Ribosomal protein</keyword>
<dbReference type="HAMAP" id="MF_00359">
    <property type="entry name" value="Ribosomal_eS1"/>
    <property type="match status" value="1"/>
</dbReference>
<gene>
    <name evidence="4" type="primary">RP-S3Ae</name>
    <name evidence="4" type="synonym">RPS3A</name>
    <name evidence="3" type="synonym">rps3ae</name>
</gene>
<dbReference type="EMBL" id="KF900435">
    <property type="protein sequence ID" value="AIE94992.1"/>
    <property type="molecule type" value="Genomic_DNA"/>
</dbReference>
<dbReference type="SMART" id="SM01397">
    <property type="entry name" value="Ribosomal_S3Ae"/>
    <property type="match status" value="1"/>
</dbReference>
<evidence type="ECO:0000256" key="3">
    <source>
        <dbReference type="HAMAP-Rule" id="MF_00359"/>
    </source>
</evidence>
<dbReference type="AlphaFoldDB" id="A0A075FZH4"/>
<sequence>MARKARKIKDKWKEKKWVNVIAPDSFNNVNIGYVPITDDENAKGRILEVTLWDILKGDPSQHQYKIIFQIDNVTDNKAKTIFKRYEYSKEFLRSLIRRGSSKVNFIIDAETKDNYVFRIKMVALTHRQLNTSRQRQLRLIAKDVIEKTVPTMDIDGFVQATCYGKINSDIMAAAKKVIKLRHVGLEKVKLIKTASAQTVLLEVKSKKTKSD</sequence>
<dbReference type="NCBIfam" id="NF003142">
    <property type="entry name" value="PRK04057.1"/>
    <property type="match status" value="1"/>
</dbReference>
<dbReference type="GO" id="GO:1990904">
    <property type="term" value="C:ribonucleoprotein complex"/>
    <property type="evidence" value="ECO:0007669"/>
    <property type="project" value="UniProtKB-KW"/>
</dbReference>
<accession>A0A075FZH4</accession>
<dbReference type="InterPro" id="IPR030838">
    <property type="entry name" value="Ribosomal_eS1_arc"/>
</dbReference>